<dbReference type="KEGG" id="lrr:N134_05785"/>
<dbReference type="HOGENOM" id="CLU_3390062_0_0_9"/>
<gene>
    <name evidence="1" type="ORF">N134_05785</name>
</gene>
<accession>S5NS27</accession>
<dbReference type="EMBL" id="CP006603">
    <property type="protein sequence ID" value="AGR65200.1"/>
    <property type="molecule type" value="Genomic_DNA"/>
</dbReference>
<dbReference type="Gene3D" id="3.40.50.300">
    <property type="entry name" value="P-loop containing nucleotide triphosphate hydrolases"/>
    <property type="match status" value="1"/>
</dbReference>
<protein>
    <submittedName>
        <fullName evidence="1">Uncharacterized protein</fullName>
    </submittedName>
</protein>
<dbReference type="AlphaFoldDB" id="S5NS27"/>
<reference evidence="1 2" key="1">
    <citation type="journal article" date="2014" name="Genome Announc.">
        <title>Complete Genome Sequences of Lactobacillus johnsonii Strain N6.2 and Lactobacillus reuteri Strain TD1.</title>
        <authorList>
            <person name="Leonard M.T."/>
            <person name="Valladares R.B."/>
            <person name="Ardissone A."/>
            <person name="Gonzalez C.F."/>
            <person name="Lorca G.L."/>
            <person name="Triplett E.W."/>
        </authorList>
    </citation>
    <scope>NUCLEOTIDE SEQUENCE [LARGE SCALE GENOMIC DNA]</scope>
    <source>
        <strain evidence="1 2">TD1</strain>
    </source>
</reference>
<organism evidence="1 2">
    <name type="scientific">Limosilactobacillus reuteri TD1</name>
    <dbReference type="NCBI Taxonomy" id="1358027"/>
    <lineage>
        <taxon>Bacteria</taxon>
        <taxon>Bacillati</taxon>
        <taxon>Bacillota</taxon>
        <taxon>Bacilli</taxon>
        <taxon>Lactobacillales</taxon>
        <taxon>Lactobacillaceae</taxon>
        <taxon>Limosilactobacillus</taxon>
    </lineage>
</organism>
<evidence type="ECO:0000313" key="1">
    <source>
        <dbReference type="EMBL" id="AGR65200.1"/>
    </source>
</evidence>
<sequence>MFISKLQITNFKGFIDYTEIEFSDKVNFIIGN</sequence>
<name>S5NS27_LIMRT</name>
<dbReference type="InterPro" id="IPR027417">
    <property type="entry name" value="P-loop_NTPase"/>
</dbReference>
<evidence type="ECO:0000313" key="2">
    <source>
        <dbReference type="Proteomes" id="UP000015085"/>
    </source>
</evidence>
<proteinExistence type="predicted"/>
<dbReference type="Proteomes" id="UP000015085">
    <property type="component" value="Chromosome"/>
</dbReference>